<comment type="caution">
    <text evidence="15">The sequence shown here is derived from an EMBL/GenBank/DDBJ whole genome shotgun (WGS) entry which is preliminary data.</text>
</comment>
<feature type="transmembrane region" description="Helical" evidence="13">
    <location>
        <begin position="236"/>
        <end position="255"/>
    </location>
</feature>
<evidence type="ECO:0000256" key="8">
    <source>
        <dbReference type="ARBA" id="ARBA00023136"/>
    </source>
</evidence>
<evidence type="ECO:0000313" key="15">
    <source>
        <dbReference type="EMBL" id="KAJ8309538.1"/>
    </source>
</evidence>
<dbReference type="EC" id="3.4.26.1" evidence="11"/>
<evidence type="ECO:0000256" key="5">
    <source>
        <dbReference type="ARBA" id="ARBA00022801"/>
    </source>
</evidence>
<keyword evidence="3" id="KW-0645">Protease</keyword>
<reference evidence="15 16" key="1">
    <citation type="submission" date="2022-12" db="EMBL/GenBank/DDBJ databases">
        <title>Chromosome-level genome of Tegillarca granosa.</title>
        <authorList>
            <person name="Kim J."/>
        </authorList>
    </citation>
    <scope>NUCLEOTIDE SEQUENCE [LARGE SCALE GENOMIC DNA]</scope>
    <source>
        <strain evidence="15">Teg-2019</strain>
        <tissue evidence="15">Adductor muscle</tissue>
    </source>
</reference>
<dbReference type="PANTHER" id="PTHR13046:SF0">
    <property type="entry name" value="CAAX PRENYL PROTEASE 2"/>
    <property type="match status" value="1"/>
</dbReference>
<dbReference type="EMBL" id="JARBDR010000657">
    <property type="protein sequence ID" value="KAJ8309538.1"/>
    <property type="molecule type" value="Genomic_DNA"/>
</dbReference>
<comment type="similarity">
    <text evidence="2">Belongs to the peptidase U48 family.</text>
</comment>
<feature type="transmembrane region" description="Helical" evidence="13">
    <location>
        <begin position="6"/>
        <end position="29"/>
    </location>
</feature>
<evidence type="ECO:0000256" key="13">
    <source>
        <dbReference type="SAM" id="Phobius"/>
    </source>
</evidence>
<dbReference type="PANTHER" id="PTHR13046">
    <property type="entry name" value="PROTEASE U48 CAAX PRENYL PROTEASE RCE1"/>
    <property type="match status" value="1"/>
</dbReference>
<keyword evidence="6" id="KW-0256">Endoplasmic reticulum</keyword>
<evidence type="ECO:0000256" key="4">
    <source>
        <dbReference type="ARBA" id="ARBA00022692"/>
    </source>
</evidence>
<sequence length="267" mass="30376">MAPVIFILPAWQATLLCLLFALFFVGSLYIWADSVNKNRDHVDTIKRRFVSMAVVCLIIPLLLWCFGIPTDNPEAHTLLDWMGIRFRGFLPSLILSLALTMVLFMGPLTLHYMDGVFSLYLDGRYWSNSLKSLIWIRNHIVAPFSEEFIFRACMLPILVPAFGTGWAVFVCPLFFGVAHVHHMIEMVTQGQQEVKAAFKQSCHLMAPVIAHAFCNHMGFPAFGEIWGYPKQQQHKLIASFVLGAILWIAMLYPVTSPFLYGNEIYDL</sequence>
<evidence type="ECO:0000313" key="16">
    <source>
        <dbReference type="Proteomes" id="UP001217089"/>
    </source>
</evidence>
<dbReference type="InterPro" id="IPR039731">
    <property type="entry name" value="Rce1"/>
</dbReference>
<dbReference type="Proteomes" id="UP001217089">
    <property type="component" value="Unassembled WGS sequence"/>
</dbReference>
<evidence type="ECO:0000256" key="3">
    <source>
        <dbReference type="ARBA" id="ARBA00022670"/>
    </source>
</evidence>
<keyword evidence="16" id="KW-1185">Reference proteome</keyword>
<dbReference type="InterPro" id="IPR003675">
    <property type="entry name" value="Rce1/LyrA-like_dom"/>
</dbReference>
<accession>A0ABQ9F1W4</accession>
<evidence type="ECO:0000256" key="6">
    <source>
        <dbReference type="ARBA" id="ARBA00022824"/>
    </source>
</evidence>
<organism evidence="15 16">
    <name type="scientific">Tegillarca granosa</name>
    <name type="common">Malaysian cockle</name>
    <name type="synonym">Anadara granosa</name>
    <dbReference type="NCBI Taxonomy" id="220873"/>
    <lineage>
        <taxon>Eukaryota</taxon>
        <taxon>Metazoa</taxon>
        <taxon>Spiralia</taxon>
        <taxon>Lophotrochozoa</taxon>
        <taxon>Mollusca</taxon>
        <taxon>Bivalvia</taxon>
        <taxon>Autobranchia</taxon>
        <taxon>Pteriomorphia</taxon>
        <taxon>Arcoida</taxon>
        <taxon>Arcoidea</taxon>
        <taxon>Arcidae</taxon>
        <taxon>Tegillarca</taxon>
    </lineage>
</organism>
<evidence type="ECO:0000256" key="7">
    <source>
        <dbReference type="ARBA" id="ARBA00022989"/>
    </source>
</evidence>
<evidence type="ECO:0000256" key="9">
    <source>
        <dbReference type="ARBA" id="ARBA00032607"/>
    </source>
</evidence>
<evidence type="ECO:0000256" key="12">
    <source>
        <dbReference type="ARBA" id="ARBA00049763"/>
    </source>
</evidence>
<feature type="transmembrane region" description="Helical" evidence="13">
    <location>
        <begin position="49"/>
        <end position="69"/>
    </location>
</feature>
<keyword evidence="4 13" id="KW-0812">Transmembrane</keyword>
<protein>
    <recommendedName>
        <fullName evidence="12">CAAX prenyl protease 2</fullName>
        <ecNumber evidence="11">3.4.26.1</ecNumber>
    </recommendedName>
    <alternativeName>
        <fullName evidence="9">Farnesylated proteins-converting enzyme 2</fullName>
    </alternativeName>
</protein>
<dbReference type="Pfam" id="PF02517">
    <property type="entry name" value="Rce1-like"/>
    <property type="match status" value="1"/>
</dbReference>
<comment type="catalytic activity">
    <reaction evidence="10">
        <text>Hydrolyzes the peptide bond -P2-(S-farnesyl or geranylgeranyl)C-P1'-P2'-P3'-COOH where P1' and P2' are amino acids with aliphatic sidechains and P3' is any C-terminal residue.</text>
        <dbReference type="EC" id="3.4.26.1"/>
    </reaction>
</comment>
<feature type="domain" description="CAAX prenyl protease 2/Lysostaphin resistance protein A-like" evidence="14">
    <location>
        <begin position="132"/>
        <end position="217"/>
    </location>
</feature>
<keyword evidence="7 13" id="KW-1133">Transmembrane helix</keyword>
<keyword evidence="5" id="KW-0378">Hydrolase</keyword>
<feature type="transmembrane region" description="Helical" evidence="13">
    <location>
        <begin position="89"/>
        <end position="110"/>
    </location>
</feature>
<keyword evidence="8 13" id="KW-0472">Membrane</keyword>
<proteinExistence type="inferred from homology"/>
<name>A0ABQ9F1W4_TEGGR</name>
<gene>
    <name evidence="15" type="ORF">KUTeg_014412</name>
</gene>
<evidence type="ECO:0000256" key="11">
    <source>
        <dbReference type="ARBA" id="ARBA00049729"/>
    </source>
</evidence>
<comment type="subcellular location">
    <subcellularLocation>
        <location evidence="1">Endoplasmic reticulum membrane</location>
        <topology evidence="1">Multi-pass membrane protein</topology>
    </subcellularLocation>
</comment>
<evidence type="ECO:0000256" key="2">
    <source>
        <dbReference type="ARBA" id="ARBA00006897"/>
    </source>
</evidence>
<evidence type="ECO:0000256" key="10">
    <source>
        <dbReference type="ARBA" id="ARBA00047280"/>
    </source>
</evidence>
<evidence type="ECO:0000256" key="1">
    <source>
        <dbReference type="ARBA" id="ARBA00004477"/>
    </source>
</evidence>
<evidence type="ECO:0000259" key="14">
    <source>
        <dbReference type="Pfam" id="PF02517"/>
    </source>
</evidence>